<feature type="domain" description="Alpha-N-acetylglucosaminidase tim-barrel" evidence="3">
    <location>
        <begin position="169"/>
        <end position="201"/>
    </location>
</feature>
<dbReference type="Pfam" id="PF12971">
    <property type="entry name" value="NAGLU_N"/>
    <property type="match status" value="1"/>
</dbReference>
<sequence>MGCSRRSNAANLVILALGMCVLLLQGFGGGVEASVAQLKADAALHDPVAATRGLISRRLGVHYNDQVLVAYLVISVKQLSNCLVFALQITLRVLPSDADGLDVFELGSNDDKLEIAANSATAMSYGLQWYFKTVLSTQTDWDNHKLQLPDKLPKVDERVRHKRSSKFSYYQNVDTGSYSLWAWSWPQWEKHIDWMALNGASL</sequence>
<dbReference type="InterPro" id="IPR029018">
    <property type="entry name" value="Hex-like_dom2"/>
</dbReference>
<dbReference type="OrthoDB" id="64736at2759"/>
<dbReference type="InterPro" id="IPR007781">
    <property type="entry name" value="NAGLU"/>
</dbReference>
<gene>
    <name evidence="5" type="ORF">Plil01_000400600</name>
</gene>
<dbReference type="PANTHER" id="PTHR12872">
    <property type="entry name" value="ALPHA-N-ACETYLGLUCOSAMINIDASE"/>
    <property type="match status" value="1"/>
</dbReference>
<dbReference type="Gene3D" id="3.30.379.10">
    <property type="entry name" value="Chitobiase/beta-hexosaminidase domain 2-like"/>
    <property type="match status" value="1"/>
</dbReference>
<evidence type="ECO:0000259" key="4">
    <source>
        <dbReference type="Pfam" id="PF12971"/>
    </source>
</evidence>
<keyword evidence="2" id="KW-0732">Signal</keyword>
<name>A0A9W6WRQ2_9STRA</name>
<dbReference type="PANTHER" id="PTHR12872:SF1">
    <property type="entry name" value="ALPHA-N-ACETYLGLUCOSAMINIDASE"/>
    <property type="match status" value="1"/>
</dbReference>
<proteinExistence type="predicted"/>
<evidence type="ECO:0000313" key="5">
    <source>
        <dbReference type="EMBL" id="GMF13541.1"/>
    </source>
</evidence>
<dbReference type="Pfam" id="PF05089">
    <property type="entry name" value="NAGLU"/>
    <property type="match status" value="1"/>
</dbReference>
<evidence type="ECO:0000259" key="3">
    <source>
        <dbReference type="Pfam" id="PF05089"/>
    </source>
</evidence>
<dbReference type="EMBL" id="BSXW01000160">
    <property type="protein sequence ID" value="GMF13541.1"/>
    <property type="molecule type" value="Genomic_DNA"/>
</dbReference>
<feature type="domain" description="Alpha-N-acetylglucosaminidase N-terminal" evidence="4">
    <location>
        <begin position="72"/>
        <end position="153"/>
    </location>
</feature>
<evidence type="ECO:0000313" key="6">
    <source>
        <dbReference type="Proteomes" id="UP001165083"/>
    </source>
</evidence>
<evidence type="ECO:0000256" key="1">
    <source>
        <dbReference type="ARBA" id="ARBA00022801"/>
    </source>
</evidence>
<evidence type="ECO:0000256" key="2">
    <source>
        <dbReference type="SAM" id="SignalP"/>
    </source>
</evidence>
<dbReference type="AlphaFoldDB" id="A0A9W6WRQ2"/>
<keyword evidence="1" id="KW-0378">Hydrolase</keyword>
<dbReference type="GO" id="GO:0016787">
    <property type="term" value="F:hydrolase activity"/>
    <property type="evidence" value="ECO:0007669"/>
    <property type="project" value="UniProtKB-KW"/>
</dbReference>
<dbReference type="Proteomes" id="UP001165083">
    <property type="component" value="Unassembled WGS sequence"/>
</dbReference>
<dbReference type="Gene3D" id="3.20.20.80">
    <property type="entry name" value="Glycosidases"/>
    <property type="match status" value="1"/>
</dbReference>
<protein>
    <submittedName>
        <fullName evidence="5">Unnamed protein product</fullName>
    </submittedName>
</protein>
<feature type="chain" id="PRO_5040857032" evidence="2">
    <location>
        <begin position="34"/>
        <end position="202"/>
    </location>
</feature>
<reference evidence="5" key="1">
    <citation type="submission" date="2023-04" db="EMBL/GenBank/DDBJ databases">
        <title>Phytophthora lilii NBRC 32176.</title>
        <authorList>
            <person name="Ichikawa N."/>
            <person name="Sato H."/>
            <person name="Tonouchi N."/>
        </authorList>
    </citation>
    <scope>NUCLEOTIDE SEQUENCE</scope>
    <source>
        <strain evidence="5">NBRC 32176</strain>
    </source>
</reference>
<feature type="signal peptide" evidence="2">
    <location>
        <begin position="1"/>
        <end position="33"/>
    </location>
</feature>
<accession>A0A9W6WRQ2</accession>
<dbReference type="InterPro" id="IPR024240">
    <property type="entry name" value="NAGLU_N"/>
</dbReference>
<keyword evidence="6" id="KW-1185">Reference proteome</keyword>
<dbReference type="InterPro" id="IPR024733">
    <property type="entry name" value="NAGLU_tim-barrel"/>
</dbReference>
<comment type="caution">
    <text evidence="5">The sequence shown here is derived from an EMBL/GenBank/DDBJ whole genome shotgun (WGS) entry which is preliminary data.</text>
</comment>
<organism evidence="5 6">
    <name type="scientific">Phytophthora lilii</name>
    <dbReference type="NCBI Taxonomy" id="2077276"/>
    <lineage>
        <taxon>Eukaryota</taxon>
        <taxon>Sar</taxon>
        <taxon>Stramenopiles</taxon>
        <taxon>Oomycota</taxon>
        <taxon>Peronosporomycetes</taxon>
        <taxon>Peronosporales</taxon>
        <taxon>Peronosporaceae</taxon>
        <taxon>Phytophthora</taxon>
    </lineage>
</organism>